<sequence>MDMFLKLKRARKTESNSDATRKTAFFITTVFVR</sequence>
<organism evidence="1 2">
    <name type="scientific">Scandinavium goeteborgense</name>
    <dbReference type="NCBI Taxonomy" id="1851514"/>
    <lineage>
        <taxon>Bacteria</taxon>
        <taxon>Pseudomonadati</taxon>
        <taxon>Pseudomonadota</taxon>
        <taxon>Gammaproteobacteria</taxon>
        <taxon>Enterobacterales</taxon>
        <taxon>Enterobacteriaceae</taxon>
        <taxon>Scandinavium</taxon>
    </lineage>
</organism>
<comment type="caution">
    <text evidence="1">The sequence shown here is derived from an EMBL/GenBank/DDBJ whole genome shotgun (WGS) entry which is preliminary data.</text>
</comment>
<accession>A0A4R6E004</accession>
<evidence type="ECO:0000313" key="1">
    <source>
        <dbReference type="EMBL" id="TDN50289.1"/>
    </source>
</evidence>
<evidence type="ECO:0000313" key="2">
    <source>
        <dbReference type="Proteomes" id="UP000295530"/>
    </source>
</evidence>
<name>A0A4R6E004_SCAGO</name>
<proteinExistence type="predicted"/>
<dbReference type="EMBL" id="SNVX01000021">
    <property type="protein sequence ID" value="TDN50289.1"/>
    <property type="molecule type" value="Genomic_DNA"/>
</dbReference>
<dbReference type="AlphaFoldDB" id="A0A4R6E004"/>
<keyword evidence="2" id="KW-1185">Reference proteome</keyword>
<gene>
    <name evidence="1" type="ORF">EC847_12132</name>
</gene>
<reference evidence="1 2" key="1">
    <citation type="submission" date="2019-03" db="EMBL/GenBank/DDBJ databases">
        <title>Genomic analyses of the natural microbiome of Caenorhabditis elegans.</title>
        <authorList>
            <person name="Samuel B."/>
        </authorList>
    </citation>
    <scope>NUCLEOTIDE SEQUENCE [LARGE SCALE GENOMIC DNA]</scope>
    <source>
        <strain evidence="1 2">BIGb0156</strain>
    </source>
</reference>
<dbReference type="Proteomes" id="UP000295530">
    <property type="component" value="Unassembled WGS sequence"/>
</dbReference>
<protein>
    <submittedName>
        <fullName evidence="1">Uncharacterized protein</fullName>
    </submittedName>
</protein>